<dbReference type="InterPro" id="IPR036397">
    <property type="entry name" value="RNaseH_sf"/>
</dbReference>
<accession>B0DFT1</accession>
<dbReference type="InParanoid" id="B0DFT1"/>
<keyword evidence="2" id="KW-1185">Reference proteome</keyword>
<dbReference type="STRING" id="486041.B0DFT1"/>
<evidence type="ECO:0000313" key="2">
    <source>
        <dbReference type="Proteomes" id="UP000001194"/>
    </source>
</evidence>
<dbReference type="Gene3D" id="3.30.420.10">
    <property type="entry name" value="Ribonuclease H-like superfamily/Ribonuclease H"/>
    <property type="match status" value="1"/>
</dbReference>
<reference evidence="1 2" key="1">
    <citation type="journal article" date="2008" name="Nature">
        <title>The genome of Laccaria bicolor provides insights into mycorrhizal symbiosis.</title>
        <authorList>
            <person name="Martin F."/>
            <person name="Aerts A."/>
            <person name="Ahren D."/>
            <person name="Brun A."/>
            <person name="Danchin E.G.J."/>
            <person name="Duchaussoy F."/>
            <person name="Gibon J."/>
            <person name="Kohler A."/>
            <person name="Lindquist E."/>
            <person name="Pereda V."/>
            <person name="Salamov A."/>
            <person name="Shapiro H.J."/>
            <person name="Wuyts J."/>
            <person name="Blaudez D."/>
            <person name="Buee M."/>
            <person name="Brokstein P."/>
            <person name="Canbaeck B."/>
            <person name="Cohen D."/>
            <person name="Courty P.E."/>
            <person name="Coutinho P.M."/>
            <person name="Delaruelle C."/>
            <person name="Detter J.C."/>
            <person name="Deveau A."/>
            <person name="DiFazio S."/>
            <person name="Duplessis S."/>
            <person name="Fraissinet-Tachet L."/>
            <person name="Lucic E."/>
            <person name="Frey-Klett P."/>
            <person name="Fourrey C."/>
            <person name="Feussner I."/>
            <person name="Gay G."/>
            <person name="Grimwood J."/>
            <person name="Hoegger P.J."/>
            <person name="Jain P."/>
            <person name="Kilaru S."/>
            <person name="Labbe J."/>
            <person name="Lin Y.C."/>
            <person name="Legue V."/>
            <person name="Le Tacon F."/>
            <person name="Marmeisse R."/>
            <person name="Melayah D."/>
            <person name="Montanini B."/>
            <person name="Muratet M."/>
            <person name="Nehls U."/>
            <person name="Niculita-Hirzel H."/>
            <person name="Oudot-Le Secq M.P."/>
            <person name="Peter M."/>
            <person name="Quesneville H."/>
            <person name="Rajashekar B."/>
            <person name="Reich M."/>
            <person name="Rouhier N."/>
            <person name="Schmutz J."/>
            <person name="Yin T."/>
            <person name="Chalot M."/>
            <person name="Henrissat B."/>
            <person name="Kuees U."/>
            <person name="Lucas S."/>
            <person name="Van de Peer Y."/>
            <person name="Podila G.K."/>
            <person name="Polle A."/>
            <person name="Pukkila P.J."/>
            <person name="Richardson P.M."/>
            <person name="Rouze P."/>
            <person name="Sanders I.R."/>
            <person name="Stajich J.E."/>
            <person name="Tunlid A."/>
            <person name="Tuskan G."/>
            <person name="Grigoriev I.V."/>
        </authorList>
    </citation>
    <scope>NUCLEOTIDE SEQUENCE [LARGE SCALE GENOMIC DNA]</scope>
    <source>
        <strain evidence="2">S238N-H82 / ATCC MYA-4686</strain>
    </source>
</reference>
<dbReference type="KEGG" id="lbc:LACBIDRAFT_328723"/>
<dbReference type="InterPro" id="IPR009057">
    <property type="entry name" value="Homeodomain-like_sf"/>
</dbReference>
<proteinExistence type="predicted"/>
<dbReference type="SUPFAM" id="SSF46689">
    <property type="entry name" value="Homeodomain-like"/>
    <property type="match status" value="1"/>
</dbReference>
<dbReference type="OrthoDB" id="2266637at2759"/>
<dbReference type="AlphaFoldDB" id="B0DFT1"/>
<protein>
    <submittedName>
        <fullName evidence="1">Predicted protein</fullName>
    </submittedName>
</protein>
<sequence>MVFWKISSDMKDCALCLWELGWSREDVCSTLCVSQASLYRWAALFEEFSSTTAPPPPIRGCPRIIGMIVMNTIRDVYAQNSTVYLDELQWHLAIFHDIAISTSALQETLERAGLTRKVLRKIAIERDKQKQAYTNALLWARTYWARCYPHNPFHLRRLLLSVAAMSKTGYLASRVVPGSLHSYEFFDFIVEEVVPVMKPFPDMHSVLIMDNCRIHHTDTLQDVLNDLRVYSIITDLIYDPYSIDRDYAVVFTTLLTRPESD</sequence>
<dbReference type="HOGENOM" id="CLU_056788_1_6_1"/>
<organism evidence="2">
    <name type="scientific">Laccaria bicolor (strain S238N-H82 / ATCC MYA-4686)</name>
    <name type="common">Bicoloured deceiver</name>
    <name type="synonym">Laccaria laccata var. bicolor</name>
    <dbReference type="NCBI Taxonomy" id="486041"/>
    <lineage>
        <taxon>Eukaryota</taxon>
        <taxon>Fungi</taxon>
        <taxon>Dikarya</taxon>
        <taxon>Basidiomycota</taxon>
        <taxon>Agaricomycotina</taxon>
        <taxon>Agaricomycetes</taxon>
        <taxon>Agaricomycetidae</taxon>
        <taxon>Agaricales</taxon>
        <taxon>Agaricineae</taxon>
        <taxon>Hydnangiaceae</taxon>
        <taxon>Laccaria</taxon>
    </lineage>
</organism>
<dbReference type="RefSeq" id="XP_001882769.1">
    <property type="nucleotide sequence ID" value="XM_001882734.1"/>
</dbReference>
<name>B0DFT1_LACBS</name>
<dbReference type="GeneID" id="6078479"/>
<gene>
    <name evidence="1" type="ORF">LACBIDRAFT_328723</name>
</gene>
<evidence type="ECO:0000313" key="1">
    <source>
        <dbReference type="EMBL" id="EDR06397.1"/>
    </source>
</evidence>
<dbReference type="EMBL" id="DS547108">
    <property type="protein sequence ID" value="EDR06397.1"/>
    <property type="molecule type" value="Genomic_DNA"/>
</dbReference>
<dbReference type="GO" id="GO:0003676">
    <property type="term" value="F:nucleic acid binding"/>
    <property type="evidence" value="ECO:0007669"/>
    <property type="project" value="InterPro"/>
</dbReference>
<dbReference type="Proteomes" id="UP000001194">
    <property type="component" value="Unassembled WGS sequence"/>
</dbReference>